<dbReference type="EMBL" id="JAHUTJ010024854">
    <property type="protein sequence ID" value="MED6273337.1"/>
    <property type="molecule type" value="Genomic_DNA"/>
</dbReference>
<evidence type="ECO:0000256" key="1">
    <source>
        <dbReference type="SAM" id="MobiDB-lite"/>
    </source>
</evidence>
<name>A0ABU7DEF2_9TELE</name>
<dbReference type="PANTHER" id="PTHR47236">
    <property type="entry name" value="GENE, 32742-RELATED-RELATED"/>
    <property type="match status" value="1"/>
</dbReference>
<feature type="compositionally biased region" description="Polar residues" evidence="1">
    <location>
        <begin position="245"/>
        <end position="255"/>
    </location>
</feature>
<keyword evidence="3" id="KW-1185">Reference proteome</keyword>
<dbReference type="SMART" id="SM01411">
    <property type="entry name" value="Ephrin_rec_like"/>
    <property type="match status" value="3"/>
</dbReference>
<dbReference type="SUPFAM" id="SSF57184">
    <property type="entry name" value="Growth factor receptor domain"/>
    <property type="match status" value="1"/>
</dbReference>
<reference evidence="2 3" key="1">
    <citation type="submission" date="2021-06" db="EMBL/GenBank/DDBJ databases">
        <authorList>
            <person name="Palmer J.M."/>
        </authorList>
    </citation>
    <scope>NUCLEOTIDE SEQUENCE [LARGE SCALE GENOMIC DNA]</scope>
    <source>
        <strain evidence="2 3">CL_MEX2019</strain>
        <tissue evidence="2">Muscle</tissue>
    </source>
</reference>
<proteinExistence type="predicted"/>
<evidence type="ECO:0000313" key="3">
    <source>
        <dbReference type="Proteomes" id="UP001352852"/>
    </source>
</evidence>
<comment type="caution">
    <text evidence="2">The sequence shown here is derived from an EMBL/GenBank/DDBJ whole genome shotgun (WGS) entry which is preliminary data.</text>
</comment>
<feature type="non-terminal residue" evidence="2">
    <location>
        <position position="1"/>
    </location>
</feature>
<organism evidence="2 3">
    <name type="scientific">Characodon lateralis</name>
    <dbReference type="NCBI Taxonomy" id="208331"/>
    <lineage>
        <taxon>Eukaryota</taxon>
        <taxon>Metazoa</taxon>
        <taxon>Chordata</taxon>
        <taxon>Craniata</taxon>
        <taxon>Vertebrata</taxon>
        <taxon>Euteleostomi</taxon>
        <taxon>Actinopterygii</taxon>
        <taxon>Neopterygii</taxon>
        <taxon>Teleostei</taxon>
        <taxon>Neoteleostei</taxon>
        <taxon>Acanthomorphata</taxon>
        <taxon>Ovalentaria</taxon>
        <taxon>Atherinomorphae</taxon>
        <taxon>Cyprinodontiformes</taxon>
        <taxon>Goodeidae</taxon>
        <taxon>Characodon</taxon>
    </lineage>
</organism>
<accession>A0ABU7DEF2</accession>
<dbReference type="Proteomes" id="UP001352852">
    <property type="component" value="Unassembled WGS sequence"/>
</dbReference>
<dbReference type="InterPro" id="IPR009030">
    <property type="entry name" value="Growth_fac_rcpt_cys_sf"/>
</dbReference>
<gene>
    <name evidence="2" type="ORF">CHARACLAT_005363</name>
</gene>
<feature type="region of interest" description="Disordered" evidence="1">
    <location>
        <begin position="243"/>
        <end position="262"/>
    </location>
</feature>
<feature type="compositionally biased region" description="Polar residues" evidence="1">
    <location>
        <begin position="581"/>
        <end position="591"/>
    </location>
</feature>
<dbReference type="PANTHER" id="PTHR47236:SF4">
    <property type="entry name" value="GENE 9195-RELATED"/>
    <property type="match status" value="1"/>
</dbReference>
<evidence type="ECO:0000313" key="2">
    <source>
        <dbReference type="EMBL" id="MED6273337.1"/>
    </source>
</evidence>
<sequence>YQCPPGFACPAGSAEPVICSPGTFQSLSGQSVCDSCPPGFYCLEGSSVPSPCPVGYVSPLADRISLSDCSPCPSGYFCNSKALTEPSGPCSAGHFCSQGSTEPSPLSQPYGDVCPEGHFCPQGSGSPKPCPVGSFLPDAGALSLSQCRPCPPGKYCLTPGASQPTGLCYTGFFCAGGADSPTPQANSSDFNCLVQILDIYSMELDMVLWMWNHSCSNISKSGLLKMHWSPEHAAPLSQWPEQHLDVTSTTSPQSAHKQDPYSTAARRTYAPAGYPWASDDISALTASSLLKRYAEKYSGLELSYDRTATGAYSESGSFLKTESEPWALSQGMDCYPGLEALTGSKVGSATVGIPATGSVTLVSSNLVSEPGYSGAATCNAPSSQEYPPAYNSTYLSPGYCPQPSAALPPAPLHTLQPTPTLVPSYSTSTPVYNYPPGCYPQASLSSGYNHPSASYLPSGISAPTPLAPRPTVVGGSYSYQCHNLGGRSDAGVPLKRKAFEMTEEVQEEVEAEGSRYKKFGNGPGSGHSKGNGNDQANGYDVSGSASDQQAYKPGKPLISPTYSGAGDYSPPSGLAGENVTGEHSFSQQQRMSVKIPASHTRAKDPTGGR</sequence>
<dbReference type="Gene3D" id="2.10.50.10">
    <property type="entry name" value="Tumor Necrosis Factor Receptor, subunit A, domain 2"/>
    <property type="match status" value="2"/>
</dbReference>
<protein>
    <submittedName>
        <fullName evidence="2">Uncharacterized protein</fullName>
    </submittedName>
</protein>
<feature type="region of interest" description="Disordered" evidence="1">
    <location>
        <begin position="503"/>
        <end position="609"/>
    </location>
</feature>